<dbReference type="CDD" id="cd00254">
    <property type="entry name" value="LT-like"/>
    <property type="match status" value="1"/>
</dbReference>
<accession>X0X1N3</accession>
<comment type="caution">
    <text evidence="2">The sequence shown here is derived from an EMBL/GenBank/DDBJ whole genome shotgun (WGS) entry which is preliminary data.</text>
</comment>
<dbReference type="InterPro" id="IPR023346">
    <property type="entry name" value="Lysozyme-like_dom_sf"/>
</dbReference>
<dbReference type="PANTHER" id="PTHR37423:SF2">
    <property type="entry name" value="MEMBRANE-BOUND LYTIC MUREIN TRANSGLYCOSYLASE C"/>
    <property type="match status" value="1"/>
</dbReference>
<dbReference type="Pfam" id="PF01464">
    <property type="entry name" value="SLT"/>
    <property type="match status" value="1"/>
</dbReference>
<feature type="domain" description="Transglycosylase SLT" evidence="1">
    <location>
        <begin position="2"/>
        <end position="97"/>
    </location>
</feature>
<proteinExistence type="predicted"/>
<dbReference type="Gene3D" id="1.10.530.10">
    <property type="match status" value="1"/>
</dbReference>
<sequence length="111" mass="12289">MPPELIKAVIRAESNFKTNAVSSAGAQGLMQLMPATAKELGVKNPFDIEQNIDGGAKYLRKMLDRFGGNVRKALAAYNAGPGTVIKYNGRVPYPETRQYVKRVIRFSRQMT</sequence>
<evidence type="ECO:0000313" key="2">
    <source>
        <dbReference type="EMBL" id="GAG37119.1"/>
    </source>
</evidence>
<dbReference type="AlphaFoldDB" id="X0X1N3"/>
<gene>
    <name evidence="2" type="ORF">S01H1_70891</name>
</gene>
<organism evidence="2">
    <name type="scientific">marine sediment metagenome</name>
    <dbReference type="NCBI Taxonomy" id="412755"/>
    <lineage>
        <taxon>unclassified sequences</taxon>
        <taxon>metagenomes</taxon>
        <taxon>ecological metagenomes</taxon>
    </lineage>
</organism>
<evidence type="ECO:0000259" key="1">
    <source>
        <dbReference type="Pfam" id="PF01464"/>
    </source>
</evidence>
<dbReference type="PANTHER" id="PTHR37423">
    <property type="entry name" value="SOLUBLE LYTIC MUREIN TRANSGLYCOSYLASE-RELATED"/>
    <property type="match status" value="1"/>
</dbReference>
<dbReference type="InterPro" id="IPR008258">
    <property type="entry name" value="Transglycosylase_SLT_dom_1"/>
</dbReference>
<protein>
    <recommendedName>
        <fullName evidence="1">Transglycosylase SLT domain-containing protein</fullName>
    </recommendedName>
</protein>
<dbReference type="SUPFAM" id="SSF53955">
    <property type="entry name" value="Lysozyme-like"/>
    <property type="match status" value="1"/>
</dbReference>
<reference evidence="2" key="1">
    <citation type="journal article" date="2014" name="Front. Microbiol.">
        <title>High frequency of phylogenetically diverse reductive dehalogenase-homologous genes in deep subseafloor sedimentary metagenomes.</title>
        <authorList>
            <person name="Kawai M."/>
            <person name="Futagami T."/>
            <person name="Toyoda A."/>
            <person name="Takaki Y."/>
            <person name="Nishi S."/>
            <person name="Hori S."/>
            <person name="Arai W."/>
            <person name="Tsubouchi T."/>
            <person name="Morono Y."/>
            <person name="Uchiyama I."/>
            <person name="Ito T."/>
            <person name="Fujiyama A."/>
            <person name="Inagaki F."/>
            <person name="Takami H."/>
        </authorList>
    </citation>
    <scope>NUCLEOTIDE SEQUENCE</scope>
    <source>
        <strain evidence="2">Expedition CK06-06</strain>
    </source>
</reference>
<dbReference type="EMBL" id="BARS01047169">
    <property type="protein sequence ID" value="GAG37119.1"/>
    <property type="molecule type" value="Genomic_DNA"/>
</dbReference>
<name>X0X1N3_9ZZZZ</name>